<dbReference type="InterPro" id="IPR029033">
    <property type="entry name" value="His_PPase_superfam"/>
</dbReference>
<keyword evidence="5" id="KW-1185">Reference proteome</keyword>
<dbReference type="InterPro" id="IPR051695">
    <property type="entry name" value="Phosphoglycerate_Mutase"/>
</dbReference>
<dbReference type="PANTHER" id="PTHR46517:SF1">
    <property type="entry name" value="FRUCTOSE-2,6-BISPHOSPHATASE TIGAR"/>
    <property type="match status" value="1"/>
</dbReference>
<dbReference type="CDD" id="cd07067">
    <property type="entry name" value="HP_PGM_like"/>
    <property type="match status" value="1"/>
</dbReference>
<dbReference type="Gene3D" id="3.40.50.1240">
    <property type="entry name" value="Phosphoglycerate mutase-like"/>
    <property type="match status" value="1"/>
</dbReference>
<evidence type="ECO:0000313" key="5">
    <source>
        <dbReference type="Proteomes" id="UP000800200"/>
    </source>
</evidence>
<gene>
    <name evidence="4" type="ORF">K469DRAFT_733492</name>
</gene>
<dbReference type="GO" id="GO:0004331">
    <property type="term" value="F:fructose-2,6-bisphosphate 2-phosphatase activity"/>
    <property type="evidence" value="ECO:0007669"/>
    <property type="project" value="TreeGrafter"/>
</dbReference>
<dbReference type="Pfam" id="PF00300">
    <property type="entry name" value="His_Phos_1"/>
    <property type="match status" value="1"/>
</dbReference>
<dbReference type="InterPro" id="IPR013078">
    <property type="entry name" value="His_Pase_superF_clade-1"/>
</dbReference>
<dbReference type="AlphaFoldDB" id="A0A6A6EGN1"/>
<organism evidence="4 5">
    <name type="scientific">Zopfia rhizophila CBS 207.26</name>
    <dbReference type="NCBI Taxonomy" id="1314779"/>
    <lineage>
        <taxon>Eukaryota</taxon>
        <taxon>Fungi</taxon>
        <taxon>Dikarya</taxon>
        <taxon>Ascomycota</taxon>
        <taxon>Pezizomycotina</taxon>
        <taxon>Dothideomycetes</taxon>
        <taxon>Dothideomycetes incertae sedis</taxon>
        <taxon>Zopfiaceae</taxon>
        <taxon>Zopfia</taxon>
    </lineage>
</organism>
<accession>A0A6A6EGN1</accession>
<dbReference type="EMBL" id="ML994618">
    <property type="protein sequence ID" value="KAF2190864.1"/>
    <property type="molecule type" value="Genomic_DNA"/>
</dbReference>
<keyword evidence="1" id="KW-0378">Hydrolase</keyword>
<feature type="region of interest" description="Disordered" evidence="3">
    <location>
        <begin position="225"/>
        <end position="259"/>
    </location>
</feature>
<dbReference type="PROSITE" id="PS00175">
    <property type="entry name" value="PG_MUTASE"/>
    <property type="match status" value="1"/>
</dbReference>
<proteinExistence type="predicted"/>
<dbReference type="PANTHER" id="PTHR46517">
    <property type="entry name" value="FRUCTOSE-2,6-BISPHOSPHATASE TIGAR"/>
    <property type="match status" value="1"/>
</dbReference>
<dbReference type="SUPFAM" id="SSF53254">
    <property type="entry name" value="Phosphoglycerate mutase-like"/>
    <property type="match status" value="1"/>
</dbReference>
<dbReference type="GO" id="GO:0043456">
    <property type="term" value="P:regulation of pentose-phosphate shunt"/>
    <property type="evidence" value="ECO:0007669"/>
    <property type="project" value="TreeGrafter"/>
</dbReference>
<feature type="binding site" evidence="2">
    <location>
        <begin position="7"/>
        <end position="14"/>
    </location>
    <ligand>
        <name>substrate</name>
    </ligand>
</feature>
<name>A0A6A6EGN1_9PEZI</name>
<protein>
    <submittedName>
        <fullName evidence="4">Phosphoglycerate mutase-like protein</fullName>
    </submittedName>
</protein>
<dbReference type="GO" id="GO:0005829">
    <property type="term" value="C:cytosol"/>
    <property type="evidence" value="ECO:0007669"/>
    <property type="project" value="TreeGrafter"/>
</dbReference>
<evidence type="ECO:0000256" key="1">
    <source>
        <dbReference type="ARBA" id="ARBA00022801"/>
    </source>
</evidence>
<reference evidence="4" key="1">
    <citation type="journal article" date="2020" name="Stud. Mycol.">
        <title>101 Dothideomycetes genomes: a test case for predicting lifestyles and emergence of pathogens.</title>
        <authorList>
            <person name="Haridas S."/>
            <person name="Albert R."/>
            <person name="Binder M."/>
            <person name="Bloem J."/>
            <person name="Labutti K."/>
            <person name="Salamov A."/>
            <person name="Andreopoulos B."/>
            <person name="Baker S."/>
            <person name="Barry K."/>
            <person name="Bills G."/>
            <person name="Bluhm B."/>
            <person name="Cannon C."/>
            <person name="Castanera R."/>
            <person name="Culley D."/>
            <person name="Daum C."/>
            <person name="Ezra D."/>
            <person name="Gonzalez J."/>
            <person name="Henrissat B."/>
            <person name="Kuo A."/>
            <person name="Liang C."/>
            <person name="Lipzen A."/>
            <person name="Lutzoni F."/>
            <person name="Magnuson J."/>
            <person name="Mondo S."/>
            <person name="Nolan M."/>
            <person name="Ohm R."/>
            <person name="Pangilinan J."/>
            <person name="Park H.-J."/>
            <person name="Ramirez L."/>
            <person name="Alfaro M."/>
            <person name="Sun H."/>
            <person name="Tritt A."/>
            <person name="Yoshinaga Y."/>
            <person name="Zwiers L.-H."/>
            <person name="Turgeon B."/>
            <person name="Goodwin S."/>
            <person name="Spatafora J."/>
            <person name="Crous P."/>
            <person name="Grigoriev I."/>
        </authorList>
    </citation>
    <scope>NUCLEOTIDE SEQUENCE</scope>
    <source>
        <strain evidence="4">CBS 207.26</strain>
    </source>
</reference>
<dbReference type="SMART" id="SM00855">
    <property type="entry name" value="PGAM"/>
    <property type="match status" value="1"/>
</dbReference>
<feature type="compositionally biased region" description="Polar residues" evidence="3">
    <location>
        <begin position="225"/>
        <end position="240"/>
    </location>
</feature>
<dbReference type="Proteomes" id="UP000800200">
    <property type="component" value="Unassembled WGS sequence"/>
</dbReference>
<evidence type="ECO:0000313" key="4">
    <source>
        <dbReference type="EMBL" id="KAF2190864.1"/>
    </source>
</evidence>
<evidence type="ECO:0000256" key="2">
    <source>
        <dbReference type="PIRSR" id="PIRSR613078-2"/>
    </source>
</evidence>
<dbReference type="GO" id="GO:0045820">
    <property type="term" value="P:negative regulation of glycolytic process"/>
    <property type="evidence" value="ECO:0007669"/>
    <property type="project" value="TreeGrafter"/>
</dbReference>
<feature type="binding site" evidence="2">
    <location>
        <position position="59"/>
    </location>
    <ligand>
        <name>substrate</name>
    </ligand>
</feature>
<dbReference type="OrthoDB" id="354304at2759"/>
<dbReference type="InterPro" id="IPR001345">
    <property type="entry name" value="PG/BPGM_mutase_AS"/>
</dbReference>
<sequence length="349" mass="38629">MRLFLIRHGETVDNVAHVYAGSRDSGLTNHGHQQATRLGLHFKCLGLSFTHIFSSHLQRAFKTASLIREAQLPALNDLGPSSTIPEIVQLPILMEQDFGFYEGKKWYERIADSKLTGKEQHREEQDTSGFVDIESKDSMAQRMDTFLDMHLLPLFDSSTNPNSHVVAIVSHGIILSILWKRLLLRLPPKSVAFSLESLANTRGFSLEHLGGWSNTGYLELHMQKTATQASSPTQRPNSGTPALKSASESSKNDAAGTKGEIVDLDAEKVTVGDGLIGEQQVMDVDAKSTQSAFRSSPTKLTYEWTTIIQTVNGRDHLKGLKRTGGGVGSARHDTSQKCIDNFFKRRKIE</sequence>
<evidence type="ECO:0000256" key="3">
    <source>
        <dbReference type="SAM" id="MobiDB-lite"/>
    </source>
</evidence>